<evidence type="ECO:0000256" key="12">
    <source>
        <dbReference type="ARBA" id="ARBA00023285"/>
    </source>
</evidence>
<comment type="similarity">
    <text evidence="13">Belongs to the NiCoT transporter (TC 2.A.52) family.</text>
</comment>
<evidence type="ECO:0000256" key="3">
    <source>
        <dbReference type="ARBA" id="ARBA00022426"/>
    </source>
</evidence>
<dbReference type="GO" id="GO:0006824">
    <property type="term" value="P:cobalt ion transport"/>
    <property type="evidence" value="ECO:0007669"/>
    <property type="project" value="UniProtKB-KW"/>
</dbReference>
<organism evidence="15 17">
    <name type="scientific">Jannaschia seohaensis</name>
    <dbReference type="NCBI Taxonomy" id="475081"/>
    <lineage>
        <taxon>Bacteria</taxon>
        <taxon>Pseudomonadati</taxon>
        <taxon>Pseudomonadota</taxon>
        <taxon>Alphaproteobacteria</taxon>
        <taxon>Rhodobacterales</taxon>
        <taxon>Roseobacteraceae</taxon>
        <taxon>Jannaschia</taxon>
    </lineage>
</organism>
<evidence type="ECO:0000313" key="16">
    <source>
        <dbReference type="Proteomes" id="UP000245839"/>
    </source>
</evidence>
<protein>
    <recommendedName>
        <fullName evidence="13">Nickel/cobalt efflux system</fullName>
    </recommendedName>
</protein>
<evidence type="ECO:0000256" key="10">
    <source>
        <dbReference type="ARBA" id="ARBA00023112"/>
    </source>
</evidence>
<keyword evidence="10" id="KW-0921">Nickel transport</keyword>
<dbReference type="PANTHER" id="PTHR40659:SF1">
    <property type="entry name" value="NICKEL_COBALT EFFLUX SYSTEM RCNA"/>
    <property type="match status" value="1"/>
</dbReference>
<keyword evidence="16" id="KW-1185">Reference proteome</keyword>
<evidence type="ECO:0000256" key="11">
    <source>
        <dbReference type="ARBA" id="ARBA00023136"/>
    </source>
</evidence>
<dbReference type="AlphaFoldDB" id="A0A2Y9A147"/>
<evidence type="ECO:0000256" key="9">
    <source>
        <dbReference type="ARBA" id="ARBA00023065"/>
    </source>
</evidence>
<feature type="transmembrane region" description="Helical" evidence="13">
    <location>
        <begin position="98"/>
        <end position="126"/>
    </location>
</feature>
<evidence type="ECO:0000313" key="14">
    <source>
        <dbReference type="EMBL" id="PWJ21737.1"/>
    </source>
</evidence>
<evidence type="ECO:0000256" key="6">
    <source>
        <dbReference type="ARBA" id="ARBA00022596"/>
    </source>
</evidence>
<keyword evidence="11 13" id="KW-0472">Membrane</keyword>
<evidence type="ECO:0000256" key="8">
    <source>
        <dbReference type="ARBA" id="ARBA00022989"/>
    </source>
</evidence>
<reference evidence="14 16" key="2">
    <citation type="submission" date="2018-03" db="EMBL/GenBank/DDBJ databases">
        <title>Genomic Encyclopedia of Archaeal and Bacterial Type Strains, Phase II (KMG-II): from individual species to whole genera.</title>
        <authorList>
            <person name="Goeker M."/>
        </authorList>
    </citation>
    <scope>NUCLEOTIDE SEQUENCE [LARGE SCALE GENOMIC DNA]</scope>
    <source>
        <strain evidence="14 16">DSM 25227</strain>
    </source>
</reference>
<dbReference type="RefSeq" id="WP_109562382.1">
    <property type="nucleotide sequence ID" value="NZ_QGDJ01000001.1"/>
</dbReference>
<reference evidence="15 17" key="1">
    <citation type="submission" date="2016-10" db="EMBL/GenBank/DDBJ databases">
        <authorList>
            <person name="Cai Z."/>
        </authorList>
    </citation>
    <scope>NUCLEOTIDE SEQUENCE [LARGE SCALE GENOMIC DNA]</scope>
    <source>
        <strain evidence="15 17">DSM 25227</strain>
    </source>
</reference>
<evidence type="ECO:0000313" key="17">
    <source>
        <dbReference type="Proteomes" id="UP000251571"/>
    </source>
</evidence>
<dbReference type="OrthoDB" id="9812956at2"/>
<dbReference type="GO" id="GO:0015099">
    <property type="term" value="F:nickel cation transmembrane transporter activity"/>
    <property type="evidence" value="ECO:0007669"/>
    <property type="project" value="UniProtKB-UniRule"/>
</dbReference>
<dbReference type="Proteomes" id="UP000245839">
    <property type="component" value="Unassembled WGS sequence"/>
</dbReference>
<evidence type="ECO:0000313" key="15">
    <source>
        <dbReference type="EMBL" id="SSA38015.1"/>
    </source>
</evidence>
<proteinExistence type="inferred from homology"/>
<keyword evidence="3" id="KW-0171">Cobalt transport</keyword>
<dbReference type="GO" id="GO:0010045">
    <property type="term" value="P:response to nickel cation"/>
    <property type="evidence" value="ECO:0007669"/>
    <property type="project" value="TreeGrafter"/>
</dbReference>
<evidence type="ECO:0000256" key="2">
    <source>
        <dbReference type="ARBA" id="ARBA00004651"/>
    </source>
</evidence>
<keyword evidence="8 13" id="KW-1133">Transmembrane helix</keyword>
<dbReference type="GO" id="GO:0032025">
    <property type="term" value="P:response to cobalt ion"/>
    <property type="evidence" value="ECO:0007669"/>
    <property type="project" value="TreeGrafter"/>
</dbReference>
<evidence type="ECO:0000256" key="13">
    <source>
        <dbReference type="RuleBase" id="RU362101"/>
    </source>
</evidence>
<comment type="subcellular location">
    <subcellularLocation>
        <location evidence="2 13">Cell membrane</location>
        <topology evidence="2 13">Multi-pass membrane protein</topology>
    </subcellularLocation>
</comment>
<keyword evidence="7 13" id="KW-0812">Transmembrane</keyword>
<keyword evidence="9" id="KW-0406">Ion transport</keyword>
<dbReference type="Proteomes" id="UP000251571">
    <property type="component" value="Unassembled WGS sequence"/>
</dbReference>
<evidence type="ECO:0000256" key="7">
    <source>
        <dbReference type="ARBA" id="ARBA00022692"/>
    </source>
</evidence>
<keyword evidence="5" id="KW-1003">Cell membrane</keyword>
<feature type="transmembrane region" description="Helical" evidence="13">
    <location>
        <begin position="224"/>
        <end position="251"/>
    </location>
</feature>
<dbReference type="InterPro" id="IPR051224">
    <property type="entry name" value="NiCoT_RcnA"/>
</dbReference>
<dbReference type="GO" id="GO:0005886">
    <property type="term" value="C:plasma membrane"/>
    <property type="evidence" value="ECO:0007669"/>
    <property type="project" value="UniProtKB-SubCell"/>
</dbReference>
<evidence type="ECO:0000256" key="5">
    <source>
        <dbReference type="ARBA" id="ARBA00022475"/>
    </source>
</evidence>
<dbReference type="GO" id="GO:0046583">
    <property type="term" value="F:monoatomic cation efflux transmembrane transporter activity"/>
    <property type="evidence" value="ECO:0007669"/>
    <property type="project" value="TreeGrafter"/>
</dbReference>
<feature type="transmembrane region" description="Helical" evidence="13">
    <location>
        <begin position="138"/>
        <end position="156"/>
    </location>
</feature>
<gene>
    <name evidence="14" type="ORF">BCF38_101145</name>
    <name evidence="15" type="ORF">SAMN05421539_101145</name>
</gene>
<keyword evidence="6" id="KW-0533">Nickel</keyword>
<keyword evidence="4 13" id="KW-0813">Transport</keyword>
<dbReference type="Pfam" id="PF03824">
    <property type="entry name" value="NicO"/>
    <property type="match status" value="2"/>
</dbReference>
<dbReference type="PANTHER" id="PTHR40659">
    <property type="entry name" value="NICKEL/COBALT EFFLUX SYSTEM RCNA"/>
    <property type="match status" value="1"/>
</dbReference>
<sequence length="291" mass="29368">MQLTRQTVSLGALAVLALAALLVPWDAVMAWAVATQREFQDAMARSLRAVRSGSPTAILSLCAATFAYGFVHALGPGHGKILLGGAALATQATLRRMVALSVVSALGQALMAILLVTALVGGVSLLSSTAAVDVVEEWLAPLSYALFAAIGGVIVARGMRLVAQARAPAPVCQSCGHAHGPAPEAVAELSSWRDSAALVFSVAVRPCSGALLLLAIAARLDVMMVGILAVLAMGLGTAAFNASVAASGVVARQLVHSGETASFQVTAGVLHLLGGAVIVAISLVMLLPLLG</sequence>
<evidence type="ECO:0000256" key="1">
    <source>
        <dbReference type="ARBA" id="ARBA00002510"/>
    </source>
</evidence>
<evidence type="ECO:0000256" key="4">
    <source>
        <dbReference type="ARBA" id="ARBA00022448"/>
    </source>
</evidence>
<accession>A0A2Y9A147</accession>
<name>A0A2Y9A147_9RHOB</name>
<feature type="transmembrane region" description="Helical" evidence="13">
    <location>
        <begin position="263"/>
        <end position="290"/>
    </location>
</feature>
<feature type="transmembrane region" description="Helical" evidence="13">
    <location>
        <begin position="197"/>
        <end position="218"/>
    </location>
</feature>
<keyword evidence="12" id="KW-0170">Cobalt</keyword>
<dbReference type="EMBL" id="UETC01000001">
    <property type="protein sequence ID" value="SSA38015.1"/>
    <property type="molecule type" value="Genomic_DNA"/>
</dbReference>
<feature type="transmembrane region" description="Helical" evidence="13">
    <location>
        <begin position="56"/>
        <end position="77"/>
    </location>
</feature>
<comment type="function">
    <text evidence="1">Efflux system for nickel and cobalt.</text>
</comment>
<dbReference type="EMBL" id="QGDJ01000001">
    <property type="protein sequence ID" value="PWJ21737.1"/>
    <property type="molecule type" value="Genomic_DNA"/>
</dbReference>
<dbReference type="InterPro" id="IPR011541">
    <property type="entry name" value="Ni/Co_transpt_high_affinity"/>
</dbReference>